<organism evidence="22 23">
    <name type="scientific">Flammeovirga agarivorans</name>
    <dbReference type="NCBI Taxonomy" id="2726742"/>
    <lineage>
        <taxon>Bacteria</taxon>
        <taxon>Pseudomonadati</taxon>
        <taxon>Bacteroidota</taxon>
        <taxon>Cytophagia</taxon>
        <taxon>Cytophagales</taxon>
        <taxon>Flammeovirgaceae</taxon>
        <taxon>Flammeovirga</taxon>
    </lineage>
</organism>
<dbReference type="NCBIfam" id="TIGR00197">
    <property type="entry name" value="yjeF_nterm"/>
    <property type="match status" value="1"/>
</dbReference>
<evidence type="ECO:0000256" key="18">
    <source>
        <dbReference type="HAMAP-Rule" id="MF_01966"/>
    </source>
</evidence>
<dbReference type="SUPFAM" id="SSF53613">
    <property type="entry name" value="Ribokinase-like"/>
    <property type="match status" value="1"/>
</dbReference>
<evidence type="ECO:0000256" key="3">
    <source>
        <dbReference type="ARBA" id="ARBA00006001"/>
    </source>
</evidence>
<keyword evidence="13" id="KW-0511">Multifunctional enzyme</keyword>
<evidence type="ECO:0000313" key="23">
    <source>
        <dbReference type="Proteomes" id="UP000585050"/>
    </source>
</evidence>
<keyword evidence="10 17" id="KW-0520">NAD</keyword>
<evidence type="ECO:0000256" key="2">
    <source>
        <dbReference type="ARBA" id="ARBA00000909"/>
    </source>
</evidence>
<keyword evidence="6 17" id="KW-0547">Nucleotide-binding</keyword>
<feature type="binding site" evidence="18">
    <location>
        <position position="157"/>
    </location>
    <ligand>
        <name>(6S)-NADPHX</name>
        <dbReference type="ChEBI" id="CHEBI:64076"/>
    </ligand>
</feature>
<dbReference type="PIRSF" id="PIRSF017184">
    <property type="entry name" value="Nnr"/>
    <property type="match status" value="1"/>
</dbReference>
<dbReference type="PANTHER" id="PTHR12592">
    <property type="entry name" value="ATP-DEPENDENT (S)-NAD(P)H-HYDRATE DEHYDRATASE FAMILY MEMBER"/>
    <property type="match status" value="1"/>
</dbReference>
<evidence type="ECO:0000259" key="21">
    <source>
        <dbReference type="PROSITE" id="PS51385"/>
    </source>
</evidence>
<evidence type="ECO:0000256" key="1">
    <source>
        <dbReference type="ARBA" id="ARBA00000013"/>
    </source>
</evidence>
<gene>
    <name evidence="17" type="primary">nnrD</name>
    <name evidence="18" type="synonym">nnrE</name>
    <name evidence="22" type="ORF">HGP29_12080</name>
</gene>
<keyword evidence="11 18" id="KW-0413">Isomerase</keyword>
<comment type="caution">
    <text evidence="18">Lacks conserved residue(s) required for the propagation of feature annotation.</text>
</comment>
<comment type="catalytic activity">
    <reaction evidence="15 17 19">
        <text>(6S)-NADHX + ADP = AMP + phosphate + NADH + H(+)</text>
        <dbReference type="Rhea" id="RHEA:32223"/>
        <dbReference type="ChEBI" id="CHEBI:15378"/>
        <dbReference type="ChEBI" id="CHEBI:43474"/>
        <dbReference type="ChEBI" id="CHEBI:57945"/>
        <dbReference type="ChEBI" id="CHEBI:64074"/>
        <dbReference type="ChEBI" id="CHEBI:456215"/>
        <dbReference type="ChEBI" id="CHEBI:456216"/>
        <dbReference type="EC" id="4.2.1.136"/>
    </reaction>
</comment>
<dbReference type="HAMAP" id="MF_01966">
    <property type="entry name" value="NADHX_epimerase"/>
    <property type="match status" value="1"/>
</dbReference>
<dbReference type="PROSITE" id="PS51383">
    <property type="entry name" value="YJEF_C_3"/>
    <property type="match status" value="1"/>
</dbReference>
<dbReference type="EC" id="5.1.99.6" evidence="19"/>
<evidence type="ECO:0000256" key="15">
    <source>
        <dbReference type="ARBA" id="ARBA00048238"/>
    </source>
</evidence>
<dbReference type="InterPro" id="IPR029056">
    <property type="entry name" value="Ribokinase-like"/>
</dbReference>
<dbReference type="EMBL" id="JABAIL010000003">
    <property type="protein sequence ID" value="NLR91953.1"/>
    <property type="molecule type" value="Genomic_DNA"/>
</dbReference>
<feature type="binding site" evidence="18">
    <location>
        <position position="160"/>
    </location>
    <ligand>
        <name>K(+)</name>
        <dbReference type="ChEBI" id="CHEBI:29103"/>
    </ligand>
</feature>
<keyword evidence="8 17" id="KW-0521">NADP</keyword>
<dbReference type="PANTHER" id="PTHR12592:SF0">
    <property type="entry name" value="ATP-DEPENDENT (S)-NAD(P)H-HYDRATE DEHYDRATASE"/>
    <property type="match status" value="1"/>
</dbReference>
<comment type="catalytic activity">
    <reaction evidence="16 17 19">
        <text>(6S)-NADPHX + ADP = AMP + phosphate + NADPH + H(+)</text>
        <dbReference type="Rhea" id="RHEA:32235"/>
        <dbReference type="ChEBI" id="CHEBI:15378"/>
        <dbReference type="ChEBI" id="CHEBI:43474"/>
        <dbReference type="ChEBI" id="CHEBI:57783"/>
        <dbReference type="ChEBI" id="CHEBI:64076"/>
        <dbReference type="ChEBI" id="CHEBI:456215"/>
        <dbReference type="ChEBI" id="CHEBI:456216"/>
        <dbReference type="EC" id="4.2.1.136"/>
    </reaction>
</comment>
<comment type="catalytic activity">
    <reaction evidence="2 18 19">
        <text>(6R)-NADPHX = (6S)-NADPHX</text>
        <dbReference type="Rhea" id="RHEA:32227"/>
        <dbReference type="ChEBI" id="CHEBI:64076"/>
        <dbReference type="ChEBI" id="CHEBI:64077"/>
        <dbReference type="EC" id="5.1.99.6"/>
    </reaction>
</comment>
<comment type="similarity">
    <text evidence="4 19">In the C-terminal section; belongs to the NnrD/CARKD family.</text>
</comment>
<dbReference type="HAMAP" id="MF_01965">
    <property type="entry name" value="NADHX_dehydratase"/>
    <property type="match status" value="1"/>
</dbReference>
<dbReference type="InterPro" id="IPR036652">
    <property type="entry name" value="YjeF_N_dom_sf"/>
</dbReference>
<dbReference type="GO" id="GO:0005524">
    <property type="term" value="F:ATP binding"/>
    <property type="evidence" value="ECO:0007669"/>
    <property type="project" value="UniProtKB-UniRule"/>
</dbReference>
<keyword evidence="5 18" id="KW-0479">Metal-binding</keyword>
<dbReference type="GO" id="GO:0110051">
    <property type="term" value="P:metabolite repair"/>
    <property type="evidence" value="ECO:0007669"/>
    <property type="project" value="TreeGrafter"/>
</dbReference>
<evidence type="ECO:0000256" key="13">
    <source>
        <dbReference type="ARBA" id="ARBA00023268"/>
    </source>
</evidence>
<evidence type="ECO:0000256" key="4">
    <source>
        <dbReference type="ARBA" id="ARBA00009524"/>
    </source>
</evidence>
<protein>
    <recommendedName>
        <fullName evidence="19">Bifunctional NAD(P)H-hydrate repair enzyme</fullName>
    </recommendedName>
    <alternativeName>
        <fullName evidence="19">Nicotinamide nucleotide repair protein</fullName>
    </alternativeName>
    <domain>
        <recommendedName>
            <fullName evidence="19">ADP-dependent (S)-NAD(P)H-hydrate dehydratase</fullName>
            <ecNumber evidence="19">4.2.1.136</ecNumber>
        </recommendedName>
        <alternativeName>
            <fullName evidence="19">ADP-dependent NAD(P)HX dehydratase</fullName>
        </alternativeName>
    </domain>
    <domain>
        <recommendedName>
            <fullName evidence="19">NAD(P)H-hydrate epimerase</fullName>
            <ecNumber evidence="19">5.1.99.6</ecNumber>
        </recommendedName>
    </domain>
</protein>
<comment type="function">
    <text evidence="17">Catalyzes the dehydration of the S-form of NAD(P)HX at the expense of ADP, which is converted to AMP. Together with NAD(P)HX epimerase, which catalyzes the epimerization of the S- and R-forms, the enzyme allows the repair of both epimers of NAD(P)HX, a damaged form of NAD(P)H that is a result of enzymatic or heat-dependent hydration.</text>
</comment>
<dbReference type="PROSITE" id="PS51385">
    <property type="entry name" value="YJEF_N"/>
    <property type="match status" value="1"/>
</dbReference>
<name>A0A7X8XW45_9BACT</name>
<dbReference type="GO" id="GO:0052856">
    <property type="term" value="F:NAD(P)HX epimerase activity"/>
    <property type="evidence" value="ECO:0007669"/>
    <property type="project" value="UniProtKB-UniRule"/>
</dbReference>
<feature type="binding site" evidence="18">
    <location>
        <begin position="57"/>
        <end position="61"/>
    </location>
    <ligand>
        <name>(6S)-NADPHX</name>
        <dbReference type="ChEBI" id="CHEBI:64076"/>
    </ligand>
</feature>
<evidence type="ECO:0000256" key="10">
    <source>
        <dbReference type="ARBA" id="ARBA00023027"/>
    </source>
</evidence>
<comment type="function">
    <text evidence="18">Catalyzes the epimerization of the S- and R-forms of NAD(P)HX, a damaged form of NAD(P)H that is a result of enzymatic or heat-dependent hydration. This is a prerequisite for the S-specific NAD(P)H-hydrate dehydratase to allow the repair of both epimers of NAD(P)HX.</text>
</comment>
<comment type="caution">
    <text evidence="22">The sequence shown here is derived from an EMBL/GenBank/DDBJ whole genome shotgun (WGS) entry which is preliminary data.</text>
</comment>
<comment type="catalytic activity">
    <reaction evidence="1 18 19">
        <text>(6R)-NADHX = (6S)-NADHX</text>
        <dbReference type="Rhea" id="RHEA:32215"/>
        <dbReference type="ChEBI" id="CHEBI:64074"/>
        <dbReference type="ChEBI" id="CHEBI:64075"/>
        <dbReference type="EC" id="5.1.99.6"/>
    </reaction>
</comment>
<reference evidence="22 23" key="1">
    <citation type="submission" date="2020-04" db="EMBL/GenBank/DDBJ databases">
        <title>Flammeovirga sp. SR4, a novel species isolated from seawater.</title>
        <authorList>
            <person name="Wang X."/>
        </authorList>
    </citation>
    <scope>NUCLEOTIDE SEQUENCE [LARGE SCALE GENOMIC DNA]</scope>
    <source>
        <strain evidence="22 23">SR4</strain>
    </source>
</reference>
<dbReference type="InterPro" id="IPR030677">
    <property type="entry name" value="Nnr"/>
</dbReference>
<dbReference type="Gene3D" id="3.40.50.10260">
    <property type="entry name" value="YjeF N-terminal domain"/>
    <property type="match status" value="1"/>
</dbReference>
<proteinExistence type="inferred from homology"/>
<keyword evidence="12 17" id="KW-0456">Lyase</keyword>
<sequence length="499" mass="54688">MKLYTAQQIRDWDKYTIENEPIAGIDLMERAATALTEWYEENLDRYRDITIVCGIGNNGGDGLVMARLLHQQGYNLKCYIVHFGDHPSDDFKENLERLPKKISCEDIREVEDIPHFSDETVIIDCIFGSGISRPPKGTTLQVIERINASHNPVISVDIASGLYTDHYSTHFQSIINADITLSIEIPKLSMLFPENEKNVGELHIVPIGLHKGYHSTTTTPYFFTTSQTVQGIYKPRKRFDHKGKYGHLLLIGGSKGMIGAVQLSTKAALRSGSGKTTVIVPACGYEIMQATCPEAMCIADPSRNHIVASTLLSPFSAIGIGPGIGRHEQTAKAIRSILEDAKVPVVIDADALNMLAENEEWWDFLPENSILTPHVGEFERLTDIHFINSFDRLEAASKMAQERKVIIVLKGANTAICLPNGHIHFNSTGNPGMAKGGSGDALLGIISGLLAQSYTPQEAAILGVYIHGKAGDYTAIDKSVEAMTTSDLIDNIGKVFLGI</sequence>
<dbReference type="InterPro" id="IPR004443">
    <property type="entry name" value="YjeF_N_dom"/>
</dbReference>
<evidence type="ECO:0000256" key="17">
    <source>
        <dbReference type="HAMAP-Rule" id="MF_01965"/>
    </source>
</evidence>
<feature type="binding site" evidence="18">
    <location>
        <begin position="128"/>
        <end position="134"/>
    </location>
    <ligand>
        <name>(6S)-NADPHX</name>
        <dbReference type="ChEBI" id="CHEBI:64076"/>
    </ligand>
</feature>
<dbReference type="Pfam" id="PF03853">
    <property type="entry name" value="YjeF_N"/>
    <property type="match status" value="1"/>
</dbReference>
<evidence type="ECO:0000256" key="14">
    <source>
        <dbReference type="ARBA" id="ARBA00025153"/>
    </source>
</evidence>
<evidence type="ECO:0000259" key="20">
    <source>
        <dbReference type="PROSITE" id="PS51383"/>
    </source>
</evidence>
<keyword evidence="7 17" id="KW-0067">ATP-binding</keyword>
<comment type="similarity">
    <text evidence="18">Belongs to the NnrE/AIBP family.</text>
</comment>
<dbReference type="Pfam" id="PF01256">
    <property type="entry name" value="Carb_kinase"/>
    <property type="match status" value="1"/>
</dbReference>
<keyword evidence="23" id="KW-1185">Reference proteome</keyword>
<dbReference type="SUPFAM" id="SSF64153">
    <property type="entry name" value="YjeF N-terminal domain-like"/>
    <property type="match status" value="1"/>
</dbReference>
<feature type="domain" description="YjeF C-terminal" evidence="20">
    <location>
        <begin position="225"/>
        <end position="499"/>
    </location>
</feature>
<evidence type="ECO:0000256" key="16">
    <source>
        <dbReference type="ARBA" id="ARBA00049209"/>
    </source>
</evidence>
<comment type="similarity">
    <text evidence="17">Belongs to the NnrD/CARKD family.</text>
</comment>
<comment type="cofactor">
    <cofactor evidence="17">
        <name>Mg(2+)</name>
        <dbReference type="ChEBI" id="CHEBI:18420"/>
    </cofactor>
</comment>
<evidence type="ECO:0000256" key="9">
    <source>
        <dbReference type="ARBA" id="ARBA00022958"/>
    </source>
</evidence>
<comment type="subunit">
    <text evidence="17">Homotetramer.</text>
</comment>
<evidence type="ECO:0000256" key="19">
    <source>
        <dbReference type="PIRNR" id="PIRNR017184"/>
    </source>
</evidence>
<dbReference type="InterPro" id="IPR000631">
    <property type="entry name" value="CARKD"/>
</dbReference>
<evidence type="ECO:0000313" key="22">
    <source>
        <dbReference type="EMBL" id="NLR91953.1"/>
    </source>
</evidence>
<dbReference type="Proteomes" id="UP000585050">
    <property type="component" value="Unassembled WGS sequence"/>
</dbReference>
<accession>A0A7X8XW45</accession>
<keyword evidence="9 18" id="KW-0630">Potassium</keyword>
<feature type="binding site" evidence="18">
    <location>
        <position position="58"/>
    </location>
    <ligand>
        <name>K(+)</name>
        <dbReference type="ChEBI" id="CHEBI:29103"/>
    </ligand>
</feature>
<feature type="binding site" evidence="17">
    <location>
        <position position="260"/>
    </location>
    <ligand>
        <name>(6S)-NADPHX</name>
        <dbReference type="ChEBI" id="CHEBI:64076"/>
    </ligand>
</feature>
<feature type="binding site" evidence="17">
    <location>
        <begin position="410"/>
        <end position="414"/>
    </location>
    <ligand>
        <name>AMP</name>
        <dbReference type="ChEBI" id="CHEBI:456215"/>
    </ligand>
</feature>
<dbReference type="GO" id="GO:0046496">
    <property type="term" value="P:nicotinamide nucleotide metabolic process"/>
    <property type="evidence" value="ECO:0007669"/>
    <property type="project" value="UniProtKB-UniRule"/>
</dbReference>
<dbReference type="CDD" id="cd01171">
    <property type="entry name" value="YXKO-related"/>
    <property type="match status" value="1"/>
</dbReference>
<feature type="binding site" evidence="17">
    <location>
        <position position="374"/>
    </location>
    <ligand>
        <name>(6S)-NADPHX</name>
        <dbReference type="ChEBI" id="CHEBI:64076"/>
    </ligand>
</feature>
<evidence type="ECO:0000256" key="11">
    <source>
        <dbReference type="ARBA" id="ARBA00023235"/>
    </source>
</evidence>
<dbReference type="AlphaFoldDB" id="A0A7X8XW45"/>
<dbReference type="EC" id="4.2.1.136" evidence="19"/>
<feature type="domain" description="YjeF N-terminal" evidence="21">
    <location>
        <begin position="9"/>
        <end position="215"/>
    </location>
</feature>
<comment type="function">
    <text evidence="14 19">Bifunctional enzyme that catalyzes the epimerization of the S- and R-forms of NAD(P)HX and the dehydration of the S-form of NAD(P)HX at the expense of ADP, which is converted to AMP. This allows the repair of both epimers of NAD(P)HX, a damaged form of NAD(P)H that is a result of enzymatic or heat-dependent hydration.</text>
</comment>
<dbReference type="Gene3D" id="3.40.1190.20">
    <property type="match status" value="1"/>
</dbReference>
<comment type="cofactor">
    <cofactor evidence="18 19">
        <name>K(+)</name>
        <dbReference type="ChEBI" id="CHEBI:29103"/>
    </cofactor>
    <text evidence="18 19">Binds 1 potassium ion per subunit.</text>
</comment>
<feature type="binding site" evidence="17">
    <location>
        <position position="439"/>
    </location>
    <ligand>
        <name>AMP</name>
        <dbReference type="ChEBI" id="CHEBI:456215"/>
    </ligand>
</feature>
<feature type="binding site" evidence="17">
    <location>
        <position position="323"/>
    </location>
    <ligand>
        <name>(6S)-NADPHX</name>
        <dbReference type="ChEBI" id="CHEBI:64076"/>
    </ligand>
</feature>
<dbReference type="GO" id="GO:0052855">
    <property type="term" value="F:ADP-dependent NAD(P)H-hydrate dehydratase activity"/>
    <property type="evidence" value="ECO:0007669"/>
    <property type="project" value="UniProtKB-UniRule"/>
</dbReference>
<evidence type="ECO:0000256" key="7">
    <source>
        <dbReference type="ARBA" id="ARBA00022840"/>
    </source>
</evidence>
<comment type="similarity">
    <text evidence="3 19">In the N-terminal section; belongs to the NnrE/AIBP family.</text>
</comment>
<dbReference type="GO" id="GO:0046872">
    <property type="term" value="F:metal ion binding"/>
    <property type="evidence" value="ECO:0007669"/>
    <property type="project" value="UniProtKB-UniRule"/>
</dbReference>
<evidence type="ECO:0000256" key="6">
    <source>
        <dbReference type="ARBA" id="ARBA00022741"/>
    </source>
</evidence>
<evidence type="ECO:0000256" key="8">
    <source>
        <dbReference type="ARBA" id="ARBA00022857"/>
    </source>
</evidence>
<evidence type="ECO:0000256" key="5">
    <source>
        <dbReference type="ARBA" id="ARBA00022723"/>
    </source>
</evidence>
<feature type="binding site" evidence="17">
    <location>
        <position position="440"/>
    </location>
    <ligand>
        <name>(6S)-NADPHX</name>
        <dbReference type="ChEBI" id="CHEBI:64076"/>
    </ligand>
</feature>
<feature type="binding site" evidence="18">
    <location>
        <position position="124"/>
    </location>
    <ligand>
        <name>K(+)</name>
        <dbReference type="ChEBI" id="CHEBI:29103"/>
    </ligand>
</feature>
<dbReference type="RefSeq" id="WP_168882662.1">
    <property type="nucleotide sequence ID" value="NZ_JABAIL010000003.1"/>
</dbReference>
<evidence type="ECO:0000256" key="12">
    <source>
        <dbReference type="ARBA" id="ARBA00023239"/>
    </source>
</evidence>
<dbReference type="NCBIfam" id="TIGR00196">
    <property type="entry name" value="yjeF_cterm"/>
    <property type="match status" value="1"/>
</dbReference>